<protein>
    <submittedName>
        <fullName evidence="1">Uncharacterized protein</fullName>
    </submittedName>
</protein>
<dbReference type="Proteomes" id="UP000887458">
    <property type="component" value="Unassembled WGS sequence"/>
</dbReference>
<dbReference type="EMBL" id="NJHN03000011">
    <property type="protein sequence ID" value="KAH9426360.1"/>
    <property type="molecule type" value="Genomic_DNA"/>
</dbReference>
<evidence type="ECO:0000313" key="2">
    <source>
        <dbReference type="Proteomes" id="UP000887458"/>
    </source>
</evidence>
<proteinExistence type="predicted"/>
<reference evidence="1 2" key="1">
    <citation type="journal article" date="2018" name="J. Allergy Clin. Immunol.">
        <title>High-quality assembly of Dermatophagoides pteronyssinus genome and transcriptome reveals a wide range of novel allergens.</title>
        <authorList>
            <person name="Liu X.Y."/>
            <person name="Yang K.Y."/>
            <person name="Wang M.Q."/>
            <person name="Kwok J.S."/>
            <person name="Zeng X."/>
            <person name="Yang Z."/>
            <person name="Xiao X.J."/>
            <person name="Lau C.P."/>
            <person name="Li Y."/>
            <person name="Huang Z.M."/>
            <person name="Ba J.G."/>
            <person name="Yim A.K."/>
            <person name="Ouyang C.Y."/>
            <person name="Ngai S.M."/>
            <person name="Chan T.F."/>
            <person name="Leung E.L."/>
            <person name="Liu L."/>
            <person name="Liu Z.G."/>
            <person name="Tsui S.K."/>
        </authorList>
    </citation>
    <scope>NUCLEOTIDE SEQUENCE [LARGE SCALE GENOMIC DNA]</scope>
    <source>
        <strain evidence="1">Derp</strain>
    </source>
</reference>
<comment type="caution">
    <text evidence="1">The sequence shown here is derived from an EMBL/GenBank/DDBJ whole genome shotgun (WGS) entry which is preliminary data.</text>
</comment>
<name>A0ABQ8JV71_DERPT</name>
<organism evidence="1 2">
    <name type="scientific">Dermatophagoides pteronyssinus</name>
    <name type="common">European house dust mite</name>
    <dbReference type="NCBI Taxonomy" id="6956"/>
    <lineage>
        <taxon>Eukaryota</taxon>
        <taxon>Metazoa</taxon>
        <taxon>Ecdysozoa</taxon>
        <taxon>Arthropoda</taxon>
        <taxon>Chelicerata</taxon>
        <taxon>Arachnida</taxon>
        <taxon>Acari</taxon>
        <taxon>Acariformes</taxon>
        <taxon>Sarcoptiformes</taxon>
        <taxon>Astigmata</taxon>
        <taxon>Psoroptidia</taxon>
        <taxon>Analgoidea</taxon>
        <taxon>Pyroglyphidae</taxon>
        <taxon>Dermatophagoidinae</taxon>
        <taxon>Dermatophagoides</taxon>
    </lineage>
</organism>
<sequence>MSPISTKDKNDYELIHDMNQEKKSLLSSFFLEPDDDESALARIIWFNVRIESTHHESTNATFNIIWYLLYNRRPTKKNKVPNNTPTD</sequence>
<gene>
    <name evidence="1" type="ORF">DERP_010928</name>
</gene>
<keyword evidence="2" id="KW-1185">Reference proteome</keyword>
<evidence type="ECO:0000313" key="1">
    <source>
        <dbReference type="EMBL" id="KAH9426360.1"/>
    </source>
</evidence>
<reference evidence="1 2" key="2">
    <citation type="journal article" date="2022" name="Mol. Biol. Evol.">
        <title>Comparative Genomics Reveals Insights into the Divergent Evolution of Astigmatic Mites and Household Pest Adaptations.</title>
        <authorList>
            <person name="Xiong Q."/>
            <person name="Wan A.T."/>
            <person name="Liu X."/>
            <person name="Fung C.S."/>
            <person name="Xiao X."/>
            <person name="Malainual N."/>
            <person name="Hou J."/>
            <person name="Wang L."/>
            <person name="Wang M."/>
            <person name="Yang K.Y."/>
            <person name="Cui Y."/>
            <person name="Leung E.L."/>
            <person name="Nong W."/>
            <person name="Shin S.K."/>
            <person name="Au S.W."/>
            <person name="Jeong K.Y."/>
            <person name="Chew F.T."/>
            <person name="Hui J.H."/>
            <person name="Leung T.F."/>
            <person name="Tungtrongchitr A."/>
            <person name="Zhong N."/>
            <person name="Liu Z."/>
            <person name="Tsui S.K."/>
        </authorList>
    </citation>
    <scope>NUCLEOTIDE SEQUENCE [LARGE SCALE GENOMIC DNA]</scope>
    <source>
        <strain evidence="1">Derp</strain>
    </source>
</reference>
<accession>A0ABQ8JV71</accession>